<keyword evidence="5 8" id="KW-0809">Transit peptide</keyword>
<accession>A0AAD4KNJ6</accession>
<dbReference type="FunFam" id="3.30.460.10:FF:000044">
    <property type="entry name" value="ATPase synthesis protein 25, mitochondrial"/>
    <property type="match status" value="1"/>
</dbReference>
<proteinExistence type="inferred from homology"/>
<organism evidence="10 11">
    <name type="scientific">Talaromyces proteolyticus</name>
    <dbReference type="NCBI Taxonomy" id="1131652"/>
    <lineage>
        <taxon>Eukaryota</taxon>
        <taxon>Fungi</taxon>
        <taxon>Dikarya</taxon>
        <taxon>Ascomycota</taxon>
        <taxon>Pezizomycotina</taxon>
        <taxon>Eurotiomycetes</taxon>
        <taxon>Eurotiomycetidae</taxon>
        <taxon>Eurotiales</taxon>
        <taxon>Trichocomaceae</taxon>
        <taxon>Talaromyces</taxon>
        <taxon>Talaromyces sect. Bacilispori</taxon>
    </lineage>
</organism>
<evidence type="ECO:0000256" key="1">
    <source>
        <dbReference type="ARBA" id="ARBA00003470"/>
    </source>
</evidence>
<dbReference type="Proteomes" id="UP001201262">
    <property type="component" value="Unassembled WGS sequence"/>
</dbReference>
<protein>
    <recommendedName>
        <fullName evidence="8">ATPase synthesis protein 25</fullName>
    </recommendedName>
</protein>
<feature type="compositionally biased region" description="Polar residues" evidence="9">
    <location>
        <begin position="317"/>
        <end position="332"/>
    </location>
</feature>
<dbReference type="GeneID" id="70240079"/>
<keyword evidence="11" id="KW-1185">Reference proteome</keyword>
<comment type="function">
    <text evidence="1">Probable mitochondrial mRNA stabilization factor.</text>
</comment>
<dbReference type="EMBL" id="JAJTJA010000007">
    <property type="protein sequence ID" value="KAH8696703.1"/>
    <property type="molecule type" value="Genomic_DNA"/>
</dbReference>
<evidence type="ECO:0000256" key="4">
    <source>
        <dbReference type="ARBA" id="ARBA00022792"/>
    </source>
</evidence>
<evidence type="ECO:0000256" key="3">
    <source>
        <dbReference type="ARBA" id="ARBA00010787"/>
    </source>
</evidence>
<evidence type="ECO:0000313" key="11">
    <source>
        <dbReference type="Proteomes" id="UP001201262"/>
    </source>
</evidence>
<evidence type="ECO:0000256" key="8">
    <source>
        <dbReference type="RuleBase" id="RU367062"/>
    </source>
</evidence>
<feature type="compositionally biased region" description="Basic and acidic residues" evidence="9">
    <location>
        <begin position="334"/>
        <end position="343"/>
    </location>
</feature>
<evidence type="ECO:0000313" key="10">
    <source>
        <dbReference type="EMBL" id="KAH8696703.1"/>
    </source>
</evidence>
<name>A0AAD4KNJ6_9EURO</name>
<evidence type="ECO:0000256" key="7">
    <source>
        <dbReference type="ARBA" id="ARBA00023136"/>
    </source>
</evidence>
<dbReference type="PANTHER" id="PTHR28087:SF1">
    <property type="entry name" value="ATPASE SYNTHESIS PROTEIN 25, MITOCHONDRIAL"/>
    <property type="match status" value="1"/>
</dbReference>
<dbReference type="GO" id="GO:0140053">
    <property type="term" value="P:mitochondrial gene expression"/>
    <property type="evidence" value="ECO:0007669"/>
    <property type="project" value="UniProtKB-UniRule"/>
</dbReference>
<gene>
    <name evidence="10" type="ORF">BGW36DRAFT_190930</name>
</gene>
<dbReference type="RefSeq" id="XP_046071639.1">
    <property type="nucleotide sequence ID" value="XM_046209792.1"/>
</dbReference>
<keyword evidence="4 8" id="KW-0999">Mitochondrion inner membrane</keyword>
<keyword evidence="6 8" id="KW-0496">Mitochondrion</keyword>
<evidence type="ECO:0000256" key="9">
    <source>
        <dbReference type="SAM" id="MobiDB-lite"/>
    </source>
</evidence>
<dbReference type="AlphaFoldDB" id="A0AAD4KNJ6"/>
<evidence type="ECO:0000256" key="2">
    <source>
        <dbReference type="ARBA" id="ARBA00004443"/>
    </source>
</evidence>
<dbReference type="InterPro" id="IPR040152">
    <property type="entry name" value="Atp25"/>
</dbReference>
<dbReference type="PANTHER" id="PTHR28087">
    <property type="entry name" value="ATPASE SYNTHESIS PROTEIN 25, MITOCHONDRIAL"/>
    <property type="match status" value="1"/>
</dbReference>
<sequence>MAAALARSARCQTCRNSILQTFAALSGLAISQTARFPIKPQIRGFSAPPCWRTESSDRSINAAATDMNQEGQQVKDTHKASQAVPWYLRVETHAEEPHPVARRQEIPPVPENSPPIIKDLLQNISVEIGLDDLALLDLRARDPPSALGGNVIMIIGTARSLKHLNVSADRFCRWLRSAYKMRPNADGLLGRNELKIKLRRKARRARISGGSGASVASSDDGITTGWICVNVGFVDDPGAINKVKEGVFEGFGKTQSGTRVVVQMFTEEKRADVDLEQLWAPKRESQIKKIETRLEGLNENSQAFQSDSNLLGHENSSRQGSNPFVPSPTRSFGQRREFSTDSKRQKTVWPDFIINLDKDDSEAVNGNKNLGLLHSYRREIYSCPTIEMARGLLGDGPDDRISTDFLQRCHTLVEGEHRLQSTLQLMLAAAGINTRHPTYSKEYLWTVFMEHTASGFELDESLAFDIANSFLSPRLPRGEQVPAALREFDVESAFRVLDFLSLRGTLTLEYRMFILLYRALLTAPSNEDADVILQKSRRIRQVMDTLHGVVDWNMPESQKIMQLRLQVKDTEGFWEMWHAIPFTKGTRTSEDYEVLFRTHAIVGDPTLARHCVVTWLPMMQREEPPIVLNSDLISDIATCIYTAGYDNLDFNPELSTGWWDDIRPSILKQLEAIWKETPRA</sequence>
<evidence type="ECO:0000256" key="5">
    <source>
        <dbReference type="ARBA" id="ARBA00022946"/>
    </source>
</evidence>
<keyword evidence="7 8" id="KW-0472">Membrane</keyword>
<dbReference type="GO" id="GO:0048255">
    <property type="term" value="P:mRNA stabilization"/>
    <property type="evidence" value="ECO:0007669"/>
    <property type="project" value="TreeGrafter"/>
</dbReference>
<dbReference type="Gene3D" id="3.30.460.10">
    <property type="entry name" value="Beta Polymerase, domain 2"/>
    <property type="match status" value="1"/>
</dbReference>
<comment type="similarity">
    <text evidence="3 8">Belongs to the ATP25 family.</text>
</comment>
<reference evidence="10" key="1">
    <citation type="submission" date="2021-12" db="EMBL/GenBank/DDBJ databases">
        <title>Convergent genome expansion in fungi linked to evolution of root-endophyte symbiosis.</title>
        <authorList>
            <consortium name="DOE Joint Genome Institute"/>
            <person name="Ke Y.-H."/>
            <person name="Bonito G."/>
            <person name="Liao H.-L."/>
            <person name="Looney B."/>
            <person name="Rojas-Flechas A."/>
            <person name="Nash J."/>
            <person name="Hameed K."/>
            <person name="Schadt C."/>
            <person name="Martin F."/>
            <person name="Crous P.W."/>
            <person name="Miettinen O."/>
            <person name="Magnuson J.K."/>
            <person name="Labbe J."/>
            <person name="Jacobson D."/>
            <person name="Doktycz M.J."/>
            <person name="Veneault-Fourrey C."/>
            <person name="Kuo A."/>
            <person name="Mondo S."/>
            <person name="Calhoun S."/>
            <person name="Riley R."/>
            <person name="Ohm R."/>
            <person name="LaButti K."/>
            <person name="Andreopoulos B."/>
            <person name="Pangilinan J."/>
            <person name="Nolan M."/>
            <person name="Tritt A."/>
            <person name="Clum A."/>
            <person name="Lipzen A."/>
            <person name="Daum C."/>
            <person name="Barry K."/>
            <person name="Grigoriev I.V."/>
            <person name="Vilgalys R."/>
        </authorList>
    </citation>
    <scope>NUCLEOTIDE SEQUENCE</scope>
    <source>
        <strain evidence="10">PMI_201</strain>
    </source>
</reference>
<evidence type="ECO:0000256" key="6">
    <source>
        <dbReference type="ARBA" id="ARBA00023128"/>
    </source>
</evidence>
<dbReference type="GO" id="GO:0005743">
    <property type="term" value="C:mitochondrial inner membrane"/>
    <property type="evidence" value="ECO:0007669"/>
    <property type="project" value="UniProtKB-SubCell"/>
</dbReference>
<feature type="region of interest" description="Disordered" evidence="9">
    <location>
        <begin position="308"/>
        <end position="343"/>
    </location>
</feature>
<comment type="subcellular location">
    <subcellularLocation>
        <location evidence="2 8">Mitochondrion inner membrane</location>
        <topology evidence="2 8">Peripheral membrane protein</topology>
        <orientation evidence="2 8">Matrix side</orientation>
    </subcellularLocation>
</comment>
<dbReference type="InterPro" id="IPR043519">
    <property type="entry name" value="NT_sf"/>
</dbReference>
<comment type="function">
    <text evidence="8">Mitochondrial mRNA stabilization factor.</text>
</comment>
<comment type="caution">
    <text evidence="10">The sequence shown here is derived from an EMBL/GenBank/DDBJ whole genome shotgun (WGS) entry which is preliminary data.</text>
</comment>